<name>A0AAU7DYT7_9MICO</name>
<protein>
    <recommendedName>
        <fullName evidence="3">Lactococcin 972 family bacteriocin</fullName>
    </recommendedName>
</protein>
<gene>
    <name evidence="2" type="ORF">V5R04_01510</name>
</gene>
<dbReference type="EMBL" id="CP146203">
    <property type="protein sequence ID" value="XBH21931.1"/>
    <property type="molecule type" value="Genomic_DNA"/>
</dbReference>
<dbReference type="PROSITE" id="PS51257">
    <property type="entry name" value="PROKAR_LIPOPROTEIN"/>
    <property type="match status" value="1"/>
</dbReference>
<accession>A0AAU7DYT7</accession>
<dbReference type="AlphaFoldDB" id="A0AAU7DYT7"/>
<reference evidence="2" key="1">
    <citation type="submission" date="2024-02" db="EMBL/GenBank/DDBJ databases">
        <title>Tomenella chthoni gen. nov. sp. nov., a member of the family Jonesiaceae isolated from bat guano.</title>
        <authorList>
            <person name="Miller S.L."/>
            <person name="King J."/>
            <person name="Sankaranarayanan K."/>
            <person name="Lawson P.A."/>
        </authorList>
    </citation>
    <scope>NUCLEOTIDE SEQUENCE</scope>
    <source>
        <strain evidence="2">BS-20</strain>
    </source>
</reference>
<sequence>MKKKLSMIAASCLVAAGMIAVPVSAANASTACDGVTIKINGTAGGEPASWAYGHSHLTGKHYVGATTSNKLWYWYADNDNGSTDKPDTYYGVRQC</sequence>
<evidence type="ECO:0000256" key="1">
    <source>
        <dbReference type="SAM" id="SignalP"/>
    </source>
</evidence>
<evidence type="ECO:0008006" key="3">
    <source>
        <dbReference type="Google" id="ProtNLM"/>
    </source>
</evidence>
<keyword evidence="1" id="KW-0732">Signal</keyword>
<evidence type="ECO:0000313" key="2">
    <source>
        <dbReference type="EMBL" id="XBH21931.1"/>
    </source>
</evidence>
<proteinExistence type="predicted"/>
<feature type="chain" id="PRO_5043672111" description="Lactococcin 972 family bacteriocin" evidence="1">
    <location>
        <begin position="26"/>
        <end position="95"/>
    </location>
</feature>
<feature type="signal peptide" evidence="1">
    <location>
        <begin position="1"/>
        <end position="25"/>
    </location>
</feature>
<organism evidence="2">
    <name type="scientific">Jonesiaceae bacterium BS-20</name>
    <dbReference type="NCBI Taxonomy" id="3120821"/>
    <lineage>
        <taxon>Bacteria</taxon>
        <taxon>Bacillati</taxon>
        <taxon>Actinomycetota</taxon>
        <taxon>Actinomycetes</taxon>
        <taxon>Micrococcales</taxon>
        <taxon>Jonesiaceae</taxon>
    </lineage>
</organism>